<dbReference type="Gene3D" id="2.20.230.10">
    <property type="entry name" value="Resuscitation-promoting factor rpfb"/>
    <property type="match status" value="6"/>
</dbReference>
<dbReference type="Proteomes" id="UP000273973">
    <property type="component" value="Unassembled WGS sequence"/>
</dbReference>
<evidence type="ECO:0000313" key="8">
    <source>
        <dbReference type="Proteomes" id="UP000273973"/>
    </source>
</evidence>
<dbReference type="InterPro" id="IPR005877">
    <property type="entry name" value="YSIRK_signal_dom"/>
</dbReference>
<evidence type="ECO:0000256" key="1">
    <source>
        <dbReference type="ARBA" id="ARBA00022670"/>
    </source>
</evidence>
<feature type="transmembrane region" description="Helical" evidence="5">
    <location>
        <begin position="12"/>
        <end position="32"/>
    </location>
</feature>
<name>A0A426T6L2_STRSU</name>
<evidence type="ECO:0000313" key="7">
    <source>
        <dbReference type="EMBL" id="RRR49537.1"/>
    </source>
</evidence>
<keyword evidence="5" id="KW-0812">Transmembrane</keyword>
<reference evidence="7 8" key="2">
    <citation type="submission" date="2018-12" db="EMBL/GenBank/DDBJ databases">
        <title>Whole-genome sequences of fifteen clinical Streptococcus suis strains isolated from pigs between 2006 and 2018.</title>
        <authorList>
            <person name="Stevens M.J.A."/>
            <person name="Cernela N."/>
            <person name="Spoerry Serrano N."/>
            <person name="Schmitt S."/>
            <person name="Schrenzel J."/>
            <person name="Stephan R."/>
        </authorList>
    </citation>
    <scope>NUCLEOTIDE SEQUENCE [LARGE SCALE GENOMIC DNA]</scope>
    <source>
        <strain evidence="7 8">SS1014</strain>
    </source>
</reference>
<evidence type="ECO:0000256" key="4">
    <source>
        <dbReference type="SAM" id="MobiDB-lite"/>
    </source>
</evidence>
<comment type="caution">
    <text evidence="7">The sequence shown here is derived from an EMBL/GenBank/DDBJ whole genome shotgun (WGS) entry which is preliminary data.</text>
</comment>
<dbReference type="GO" id="GO:0006508">
    <property type="term" value="P:proteolysis"/>
    <property type="evidence" value="ECO:0007669"/>
    <property type="project" value="UniProtKB-KW"/>
</dbReference>
<dbReference type="GO" id="GO:0008270">
    <property type="term" value="F:zinc ion binding"/>
    <property type="evidence" value="ECO:0007669"/>
    <property type="project" value="InterPro"/>
</dbReference>
<proteinExistence type="predicted"/>
<dbReference type="NCBIfam" id="TIGR01168">
    <property type="entry name" value="YSIRK_signal"/>
    <property type="match status" value="1"/>
</dbReference>
<organism evidence="7 8">
    <name type="scientific">Streptococcus suis</name>
    <dbReference type="NCBI Taxonomy" id="1307"/>
    <lineage>
        <taxon>Bacteria</taxon>
        <taxon>Bacillati</taxon>
        <taxon>Bacillota</taxon>
        <taxon>Bacilli</taxon>
        <taxon>Lactobacillales</taxon>
        <taxon>Streptococcaceae</taxon>
        <taxon>Streptococcus</taxon>
    </lineage>
</organism>
<dbReference type="Pfam" id="PF07501">
    <property type="entry name" value="G5"/>
    <property type="match status" value="4"/>
</dbReference>
<dbReference type="Gene3D" id="2.160.20.110">
    <property type="match status" value="1"/>
</dbReference>
<dbReference type="GO" id="GO:0016020">
    <property type="term" value="C:membrane"/>
    <property type="evidence" value="ECO:0007669"/>
    <property type="project" value="InterPro"/>
</dbReference>
<feature type="region of interest" description="Disordered" evidence="4">
    <location>
        <begin position="417"/>
        <end position="436"/>
    </location>
</feature>
<dbReference type="EMBL" id="RSDG01000014">
    <property type="protein sequence ID" value="RRR49537.1"/>
    <property type="molecule type" value="Genomic_DNA"/>
</dbReference>
<keyword evidence="3" id="KW-0378">Hydrolase</keyword>
<accession>A0A426T6L2</accession>
<evidence type="ECO:0000256" key="3">
    <source>
        <dbReference type="ARBA" id="ARBA00022801"/>
    </source>
</evidence>
<feature type="domain" description="G5" evidence="6">
    <location>
        <begin position="663"/>
        <end position="743"/>
    </location>
</feature>
<dbReference type="RefSeq" id="WP_125183582.1">
    <property type="nucleotide sequence ID" value="NZ_RSDG01000014.1"/>
</dbReference>
<gene>
    <name evidence="7" type="ORF">EJA00_03430</name>
</gene>
<keyword evidence="5" id="KW-0472">Membrane</keyword>
<dbReference type="Pfam" id="PF05342">
    <property type="entry name" value="Peptidase_M26_N"/>
    <property type="match status" value="1"/>
</dbReference>
<keyword evidence="2" id="KW-0732">Signal</keyword>
<dbReference type="SMART" id="SM01208">
    <property type="entry name" value="G5"/>
    <property type="match status" value="8"/>
</dbReference>
<evidence type="ECO:0000256" key="2">
    <source>
        <dbReference type="ARBA" id="ARBA00022729"/>
    </source>
</evidence>
<dbReference type="GO" id="GO:0005576">
    <property type="term" value="C:extracellular region"/>
    <property type="evidence" value="ECO:0007669"/>
    <property type="project" value="InterPro"/>
</dbReference>
<dbReference type="GO" id="GO:0004222">
    <property type="term" value="F:metalloendopeptidase activity"/>
    <property type="evidence" value="ECO:0007669"/>
    <property type="project" value="InterPro"/>
</dbReference>
<reference evidence="7 8" key="1">
    <citation type="submission" date="2018-11" db="EMBL/GenBank/DDBJ databases">
        <authorList>
            <person name="Stevens M.J."/>
            <person name="Cernela N."/>
            <person name="Spoerry Serrano N."/>
            <person name="Schmitt S."/>
            <person name="Schrenzel J."/>
            <person name="Stephan R."/>
        </authorList>
    </citation>
    <scope>NUCLEOTIDE SEQUENCE [LARGE SCALE GENOMIC DNA]</scope>
    <source>
        <strain evidence="7 8">SS1014</strain>
    </source>
</reference>
<protein>
    <submittedName>
        <fullName evidence="7">YSIRK-type signal peptide-containing protein</fullName>
    </submittedName>
</protein>
<evidence type="ECO:0000256" key="5">
    <source>
        <dbReference type="SAM" id="Phobius"/>
    </source>
</evidence>
<dbReference type="InterPro" id="IPR011505">
    <property type="entry name" value="Peptidase_M26_C_dom"/>
</dbReference>
<dbReference type="Pfam" id="PF07580">
    <property type="entry name" value="Peptidase_M26_C"/>
    <property type="match status" value="1"/>
</dbReference>
<evidence type="ECO:0000259" key="6">
    <source>
        <dbReference type="PROSITE" id="PS51109"/>
    </source>
</evidence>
<sequence length="2413" mass="271083">MKEYRNSIFSIRKLSIGVVSLCIGTGLFLSSLTGLQVEASERIATVDQEVRFHYLLEEELSPEEKSRIVQQLPKDLRKEATYFLVYRPQSPKVLPATGEVVSHAAAWLAAGFLVIAVQAIGSKKSRVVSLLYITLAGSALPLLQVDALQSHALAHFNQTVTVKTGDLLPDGKLELTSYDFVGYIVEDGKVDQTVSSEQAVEQVTKQPQILDSSHSNQTVLPEKAPVSEQVQTEETGLQLVTRYREEKIPLEIERLDVEDPNLALGETRLEAGQAGYRIQRYEEKWLGDQLQSSHLMETQEVVGKPEILYRGTKTTIVQEEVSQVPSDSPQATPPVRLDFQLKERVDRQVLSIPEERIETDRLAQGETEVEEGREGLLEITYQDVVVAGQVIASNELHRQETSPISRKVYVGTREKEEVPEPPIETLIPSDSPQATPPVRLDFQLKERVDRQVLSIPEERIETDRLAQGETEVEEGREGLLEITYQDVVVAGQVIASNELHRQETSPISRKVYVGTRVDSKGVAPLTHSLPSATLVSEEVAIPFERIESEDPDMAQGTSRVEPGQDGLALVTYADLNGVRTLLTSEEIKPAKSEVTYRGSRVEEVVEEEIPLVERIIELADQYTDYIWVEQTGYPGRRRRISHNGQVISEEVEPGQERIIHKGIKPIEGSLVEEESRSIAFSTIYQADPELDFGRREEFDGQSGQEVFAITYRTIKGQKAEELGRERIEYTPPVNKVIRVGTKPTEEVISESLPTRYEADETAPVGQESPVSSGREKVTVYQTTYTVNEETGIVTSHRGQGQIRETGEVPLIRKGTKPTLVTHREPLPLIYQADTTLSITSEPIRHEGRDRVTTITTTYTLNSSTGEVTANAPVSAVTDEGEATIVRVGAQPTVREESQSLPTIYRAREDKEPPYREEIVQGQSRRIAYQTNYEVNPQTGVRTPQAEVQTVLDQGRAAEVEVGTKATVERENIQHRIIRQDDMDLPMGEEIEGPVGQDGSITRTTSYRLDERTGQLESLPVQVEEIPAINQVIRVGKKVVEVPPKPLEKPSVVLGTDTHPAGLVVNENARSAAIFYRVTDPDKTLESVQLAIYDGDRLVKTIEQTTDFAAENQIQVSDLQAYTSYQARLSFRYRNQDGQAEETVATLPFDISPKSIEFNRVSQRELFVRTPDGRFQQVTGFQEVPSDLSNYFVRYRSADAKEFLWAVHSIVANGNQFDVAVQLPKLVQARNQADANVLENLDQFQLPKISLAQDSYADFQQLIQAMKARPDGTFKLAADLVASPTTNRAYVENFRGRLEGLDGQVYRILNLQKPLFQTMTGAHVENVQLENVALQGGDSQAAALAVTATNSQVRNVHVTGRVQSYVGAAGLVYDATASQFESVSFKGQMDLSDHHTSSQITSGGLIGYLRPVSSLRKAYVDLTAQFGPRLSMQDRFGAVVGNAVLSTIDSVFVDGQVEKTTSGGLLAGIGTGGYGVGISNLASALALPEEGFYSGLRTGLPFQLILQEGQATGRTGDNLQISWKSAEEIQQFLRERGLDVLVNPPQSAGSADNLAQSSQPDFHLLRNGREDRKLAYENMSKLLPFYDRHTIVRLGNQLADDSVFVTKSIQSILALKDREVVSDFSDRPNQVNKLLVHFTDQDVQLFDLTYQGVFDQTGVLEYQFGENLLFTPYQWVTGATSSSILSTLRSSFESLDVESEAYAQKTRMDDYLQELRFTRGNPKLVISMKQLYLKHSQQQLKDQLEKELRSLIASQWVTGQPSAAIEGYIQDEIEKHKESIWLALTYLARYYAIDYDRLNIRNLATYHPNFYGQNLSTLDWLKQVGELTYKELAPFRAPQTFESLFEKQLAQPSKLFGYLELNRRLFSPDKTDAAWFKQSSKAFIHEEASVRQPEKSVQVYDQLKGHSDYHRYVLPLLNLPEEDQVYLVSLANVLVFGSYGRYVDHQLQQTQPTAYKAKVKEIQEQAIPKHARIWNNYMDFIKSLVSPEARQSIESKLITVREGYNIKDASGKPLADTNDRRRWAAEFGDSYRPIDDFFGPTELYYGTFNKSGAADFEFKKYIIYGNADLLTPTGNSTFTHEMTHILEDQILNLAGRRQGQESESYAMGLLQSIASSNAYYYGFNLTEELDSRASHNSSPSRLTSKEDLKGYLKGSFDTTYFLDALEAEELLKLPKAQQQTLLRKIELELGAAYPKNGQTYRDAHDKIRNLSQEEWQNIQLTKVEDLVTHNLQLANTINNVGTYLRDNDENYYFVPLYYPIYAGLLNNQGTVGGLQFRRTALELLAEKGWDQGFLPYVSNQLAQEAQANGRALTDSYIWEKIMPEYPDYASFKKARYRASLSQKNAMKPIQIHWNGRHHNLQNGQDIQVLMQAAIREDLANLGTSFKRQQLKEALYKAFHEVSQEFRESIFLPAS</sequence>
<keyword evidence="1" id="KW-0645">Protease</keyword>
<keyword evidence="5" id="KW-1133">Transmembrane helix</keyword>
<dbReference type="InterPro" id="IPR011098">
    <property type="entry name" value="G5_dom"/>
</dbReference>
<dbReference type="Pfam" id="PF04650">
    <property type="entry name" value="YSIRK_signal"/>
    <property type="match status" value="1"/>
</dbReference>
<dbReference type="InterPro" id="IPR008006">
    <property type="entry name" value="Peptidase_M26_N_dom"/>
</dbReference>
<dbReference type="PROSITE" id="PS51109">
    <property type="entry name" value="G5"/>
    <property type="match status" value="1"/>
</dbReference>